<organism evidence="3 4">
    <name type="scientific">Rickettsia argasii T170-B</name>
    <dbReference type="NCBI Taxonomy" id="1268837"/>
    <lineage>
        <taxon>Bacteria</taxon>
        <taxon>Pseudomonadati</taxon>
        <taxon>Pseudomonadota</taxon>
        <taxon>Alphaproteobacteria</taxon>
        <taxon>Rickettsiales</taxon>
        <taxon>Rickettsiaceae</taxon>
        <taxon>Rickettsieae</taxon>
        <taxon>Rickettsia</taxon>
        <taxon>spotted fever group</taxon>
    </lineage>
</organism>
<keyword evidence="3" id="KW-0808">Transferase</keyword>
<evidence type="ECO:0000313" key="4">
    <source>
        <dbReference type="Proteomes" id="UP000033736"/>
    </source>
</evidence>
<dbReference type="Pfam" id="PF01728">
    <property type="entry name" value="FtsJ"/>
    <property type="match status" value="1"/>
</dbReference>
<keyword evidence="3" id="KW-0489">Methyltransferase</keyword>
<evidence type="ECO:0000256" key="1">
    <source>
        <dbReference type="ARBA" id="ARBA00022884"/>
    </source>
</evidence>
<dbReference type="InterPro" id="IPR029063">
    <property type="entry name" value="SAM-dependent_MTases_sf"/>
</dbReference>
<gene>
    <name evidence="3" type="ORF">RAT170B_1291</name>
</gene>
<accession>A0A0F3RD17</accession>
<sequence length="179" mass="20158">MDYFKIDPENLVCIDIGSSTGGFTEVLLERKAKLIFAIDVGYGELHPKLRDNPHIKVLEKTNARYLTDKQIITKPDLIVCDASFISLTTILPTALNLVKEDCMLIALIKPQFEVEKHEVAQGGVIKNPLLHQKVCDKIKDWLEKEHNFKIFGIIASPILGAKGNQEFLICGKRKTVIFL</sequence>
<dbReference type="GO" id="GO:0008168">
    <property type="term" value="F:methyltransferase activity"/>
    <property type="evidence" value="ECO:0007669"/>
    <property type="project" value="UniProtKB-KW"/>
</dbReference>
<keyword evidence="1" id="KW-0694">RNA-binding</keyword>
<protein>
    <submittedName>
        <fullName evidence="3">FtsJ-like methyltransferase family protein</fullName>
    </submittedName>
</protein>
<dbReference type="InterPro" id="IPR002877">
    <property type="entry name" value="RNA_MeTrfase_FtsJ_dom"/>
</dbReference>
<keyword evidence="4" id="KW-1185">Reference proteome</keyword>
<dbReference type="Gene3D" id="3.40.50.150">
    <property type="entry name" value="Vaccinia Virus protein VP39"/>
    <property type="match status" value="1"/>
</dbReference>
<dbReference type="PATRIC" id="fig|1268837.3.peg.1512"/>
<dbReference type="AlphaFoldDB" id="A0A0F3RD17"/>
<dbReference type="InterPro" id="IPR047048">
    <property type="entry name" value="TlyA"/>
</dbReference>
<dbReference type="EMBL" id="LAOQ01000005">
    <property type="protein sequence ID" value="KJW04153.1"/>
    <property type="molecule type" value="Genomic_DNA"/>
</dbReference>
<dbReference type="GO" id="GO:0003723">
    <property type="term" value="F:RNA binding"/>
    <property type="evidence" value="ECO:0007669"/>
    <property type="project" value="UniProtKB-KW"/>
</dbReference>
<comment type="caution">
    <text evidence="3">The sequence shown here is derived from an EMBL/GenBank/DDBJ whole genome shotgun (WGS) entry which is preliminary data.</text>
</comment>
<proteinExistence type="predicted"/>
<dbReference type="GO" id="GO:0032259">
    <property type="term" value="P:methylation"/>
    <property type="evidence" value="ECO:0007669"/>
    <property type="project" value="UniProtKB-KW"/>
</dbReference>
<feature type="domain" description="Ribosomal RNA methyltransferase FtsJ" evidence="2">
    <location>
        <begin position="3"/>
        <end position="173"/>
    </location>
</feature>
<dbReference type="SUPFAM" id="SSF53335">
    <property type="entry name" value="S-adenosyl-L-methionine-dependent methyltransferases"/>
    <property type="match status" value="1"/>
</dbReference>
<name>A0A0F3RD17_9RICK</name>
<dbReference type="PANTHER" id="PTHR32319">
    <property type="entry name" value="BACTERIAL HEMOLYSIN-LIKE PROTEIN"/>
    <property type="match status" value="1"/>
</dbReference>
<dbReference type="PANTHER" id="PTHR32319:SF0">
    <property type="entry name" value="BACTERIAL HEMOLYSIN-LIKE PROTEIN"/>
    <property type="match status" value="1"/>
</dbReference>
<evidence type="ECO:0000313" key="3">
    <source>
        <dbReference type="EMBL" id="KJW04153.1"/>
    </source>
</evidence>
<evidence type="ECO:0000259" key="2">
    <source>
        <dbReference type="Pfam" id="PF01728"/>
    </source>
</evidence>
<reference evidence="3 4" key="1">
    <citation type="submission" date="2015-01" db="EMBL/GenBank/DDBJ databases">
        <title>Genome Sequencing of Rickettsiales /home/snadendla/prok_pipe/test/illegal_ec_num.txt.</title>
        <authorList>
            <person name="Daugherty S.C."/>
            <person name="Su Q."/>
            <person name="Abolude K."/>
            <person name="Beier-Sexton M."/>
            <person name="Carlyon J.A."/>
            <person name="Carter R."/>
            <person name="Day N.P."/>
            <person name="Dumler S.J."/>
            <person name="Dyachenko V."/>
            <person name="Godinez A."/>
            <person name="Kurtti T.J."/>
            <person name="Lichay M."/>
            <person name="Mullins K.E."/>
            <person name="Ott S."/>
            <person name="Pappas-Brown V."/>
            <person name="Paris D.H."/>
            <person name="Patel P."/>
            <person name="Richards A.L."/>
            <person name="Sadzewicz L."/>
            <person name="Sears K."/>
            <person name="Seidman D."/>
            <person name="Sengamalay N."/>
            <person name="Stenos J."/>
            <person name="Tallon L.J."/>
            <person name="Vincent G."/>
            <person name="Fraser C.M."/>
            <person name="Munderloh U."/>
            <person name="Dunning-Hotopp J.C."/>
        </authorList>
    </citation>
    <scope>NUCLEOTIDE SEQUENCE [LARGE SCALE GENOMIC DNA]</scope>
    <source>
        <strain evidence="3 4">T170-B</strain>
    </source>
</reference>
<dbReference type="Proteomes" id="UP000033736">
    <property type="component" value="Unassembled WGS sequence"/>
</dbReference>